<sequence>MPWITAACLALLSAFMMASAIVVLGAFLVVLPAACTIAVTIADRFNAWAFPRRWNCRSFT</sequence>
<evidence type="ECO:0000313" key="3">
    <source>
        <dbReference type="Proteomes" id="UP001595557"/>
    </source>
</evidence>
<evidence type="ECO:0000313" key="2">
    <source>
        <dbReference type="EMBL" id="MFC3168085.1"/>
    </source>
</evidence>
<evidence type="ECO:0000256" key="1">
    <source>
        <dbReference type="SAM" id="Phobius"/>
    </source>
</evidence>
<name>A0ABV7IBV4_9RHOB</name>
<proteinExistence type="predicted"/>
<dbReference type="EMBL" id="JBHRTE010000039">
    <property type="protein sequence ID" value="MFC3168085.1"/>
    <property type="molecule type" value="Genomic_DNA"/>
</dbReference>
<protein>
    <submittedName>
        <fullName evidence="2">Uncharacterized protein</fullName>
    </submittedName>
</protein>
<keyword evidence="1" id="KW-0812">Transmembrane</keyword>
<reference evidence="3" key="1">
    <citation type="journal article" date="2019" name="Int. J. Syst. Evol. Microbiol.">
        <title>The Global Catalogue of Microorganisms (GCM) 10K type strain sequencing project: providing services to taxonomists for standard genome sequencing and annotation.</title>
        <authorList>
            <consortium name="The Broad Institute Genomics Platform"/>
            <consortium name="The Broad Institute Genome Sequencing Center for Infectious Disease"/>
            <person name="Wu L."/>
            <person name="Ma J."/>
        </authorList>
    </citation>
    <scope>NUCLEOTIDE SEQUENCE [LARGE SCALE GENOMIC DNA]</scope>
    <source>
        <strain evidence="3">KCTC 52239</strain>
    </source>
</reference>
<dbReference type="Proteomes" id="UP001595557">
    <property type="component" value="Unassembled WGS sequence"/>
</dbReference>
<organism evidence="2 3">
    <name type="scientific">Paracoccus fontiphilus</name>
    <dbReference type="NCBI Taxonomy" id="1815556"/>
    <lineage>
        <taxon>Bacteria</taxon>
        <taxon>Pseudomonadati</taxon>
        <taxon>Pseudomonadota</taxon>
        <taxon>Alphaproteobacteria</taxon>
        <taxon>Rhodobacterales</taxon>
        <taxon>Paracoccaceae</taxon>
        <taxon>Paracoccus</taxon>
    </lineage>
</organism>
<dbReference type="RefSeq" id="WP_207472141.1">
    <property type="nucleotide sequence ID" value="NZ_JAFNAW010000120.1"/>
</dbReference>
<comment type="caution">
    <text evidence="2">The sequence shown here is derived from an EMBL/GenBank/DDBJ whole genome shotgun (WGS) entry which is preliminary data.</text>
</comment>
<keyword evidence="3" id="KW-1185">Reference proteome</keyword>
<feature type="transmembrane region" description="Helical" evidence="1">
    <location>
        <begin position="30"/>
        <end position="50"/>
    </location>
</feature>
<keyword evidence="1" id="KW-0472">Membrane</keyword>
<keyword evidence="1" id="KW-1133">Transmembrane helix</keyword>
<accession>A0ABV7IBV4</accession>
<gene>
    <name evidence="2" type="ORF">ACFOD7_08490</name>
</gene>